<protein>
    <recommendedName>
        <fullName evidence="4">Molybdenum cofactor sulfurase</fullName>
        <shortName evidence="4">MCS</shortName>
        <shortName evidence="4">MOS</shortName>
        <shortName evidence="4">MoCo sulfurase</shortName>
        <ecNumber evidence="4">2.8.1.9</ecNumber>
    </recommendedName>
    <alternativeName>
        <fullName evidence="4">Molybdenum cofactor sulfurtransferase</fullName>
    </alternativeName>
</protein>
<gene>
    <name evidence="8" type="ORF">CVIRNUC_008548</name>
</gene>
<evidence type="ECO:0000313" key="9">
    <source>
        <dbReference type="Proteomes" id="UP001314263"/>
    </source>
</evidence>
<evidence type="ECO:0000256" key="5">
    <source>
        <dbReference type="SAM" id="MobiDB-lite"/>
    </source>
</evidence>
<feature type="compositionally biased region" description="Low complexity" evidence="5">
    <location>
        <begin position="1178"/>
        <end position="1194"/>
    </location>
</feature>
<dbReference type="InterPro" id="IPR015421">
    <property type="entry name" value="PyrdxlP-dep_Trfase_major"/>
</dbReference>
<feature type="region of interest" description="Disordered" evidence="5">
    <location>
        <begin position="258"/>
        <end position="280"/>
    </location>
</feature>
<feature type="compositionally biased region" description="Polar residues" evidence="5">
    <location>
        <begin position="928"/>
        <end position="938"/>
    </location>
</feature>
<evidence type="ECO:0000256" key="3">
    <source>
        <dbReference type="ARBA" id="ARBA00023150"/>
    </source>
</evidence>
<comment type="cofactor">
    <cofactor evidence="4">
        <name>pyridoxal 5'-phosphate</name>
        <dbReference type="ChEBI" id="CHEBI:597326"/>
    </cofactor>
</comment>
<dbReference type="EMBL" id="CAUYUE010000012">
    <property type="protein sequence ID" value="CAK0785341.1"/>
    <property type="molecule type" value="Genomic_DNA"/>
</dbReference>
<dbReference type="SUPFAM" id="SSF53383">
    <property type="entry name" value="PLP-dependent transferases"/>
    <property type="match status" value="1"/>
</dbReference>
<name>A0AAV1ID86_9CHLO</name>
<feature type="compositionally biased region" description="Low complexity" evidence="5">
    <location>
        <begin position="689"/>
        <end position="718"/>
    </location>
</feature>
<feature type="compositionally biased region" description="Low complexity" evidence="5">
    <location>
        <begin position="939"/>
        <end position="962"/>
    </location>
</feature>
<feature type="region of interest" description="Disordered" evidence="5">
    <location>
        <begin position="479"/>
        <end position="499"/>
    </location>
</feature>
<accession>A0AAV1ID86</accession>
<comment type="caution">
    <text evidence="8">The sequence shown here is derived from an EMBL/GenBank/DDBJ whole genome shotgun (WGS) entry which is preliminary data.</text>
</comment>
<feature type="modified residue" description="N6-(pyridoxal phosphate)lysine" evidence="4">
    <location>
        <position position="362"/>
    </location>
</feature>
<keyword evidence="1 4" id="KW-0808">Transferase</keyword>
<dbReference type="HAMAP" id="MF_03050">
    <property type="entry name" value="MOCOS"/>
    <property type="match status" value="1"/>
</dbReference>
<feature type="compositionally biased region" description="Polar residues" evidence="5">
    <location>
        <begin position="891"/>
        <end position="909"/>
    </location>
</feature>
<dbReference type="Pfam" id="PF03473">
    <property type="entry name" value="MOSC"/>
    <property type="match status" value="1"/>
</dbReference>
<comment type="catalytic activity">
    <reaction evidence="4">
        <text>Mo-molybdopterin + L-cysteine + AH2 = thio-Mo-molybdopterin + L-alanine + A + H2O</text>
        <dbReference type="Rhea" id="RHEA:42636"/>
        <dbReference type="ChEBI" id="CHEBI:13193"/>
        <dbReference type="ChEBI" id="CHEBI:15377"/>
        <dbReference type="ChEBI" id="CHEBI:17499"/>
        <dbReference type="ChEBI" id="CHEBI:35235"/>
        <dbReference type="ChEBI" id="CHEBI:57972"/>
        <dbReference type="ChEBI" id="CHEBI:71302"/>
        <dbReference type="ChEBI" id="CHEBI:82685"/>
        <dbReference type="EC" id="2.8.1.9"/>
    </reaction>
</comment>
<keyword evidence="9" id="KW-1185">Reference proteome</keyword>
<keyword evidence="6" id="KW-0732">Signal</keyword>
<dbReference type="InterPro" id="IPR005302">
    <property type="entry name" value="MoCF_Sase_C"/>
</dbReference>
<evidence type="ECO:0000259" key="7">
    <source>
        <dbReference type="PROSITE" id="PS51340"/>
    </source>
</evidence>
<feature type="region of interest" description="Disordered" evidence="5">
    <location>
        <begin position="648"/>
        <end position="730"/>
    </location>
</feature>
<dbReference type="PANTHER" id="PTHR14237:SF80">
    <property type="entry name" value="MOLYBDENUM COFACTOR SULFURASE"/>
    <property type="match status" value="1"/>
</dbReference>
<evidence type="ECO:0000256" key="1">
    <source>
        <dbReference type="ARBA" id="ARBA00022679"/>
    </source>
</evidence>
<dbReference type="GO" id="GO:0008265">
    <property type="term" value="F:molybdenum cofactor sulfurtransferase activity"/>
    <property type="evidence" value="ECO:0007669"/>
    <property type="project" value="UniProtKB-UniRule"/>
</dbReference>
<proteinExistence type="inferred from homology"/>
<dbReference type="EC" id="2.8.1.9" evidence="4"/>
<dbReference type="PANTHER" id="PTHR14237">
    <property type="entry name" value="MOLYBDOPTERIN COFACTOR SULFURASE MOSC"/>
    <property type="match status" value="1"/>
</dbReference>
<reference evidence="8 9" key="1">
    <citation type="submission" date="2023-10" db="EMBL/GenBank/DDBJ databases">
        <authorList>
            <person name="Maclean D."/>
            <person name="Macfadyen A."/>
        </authorList>
    </citation>
    <scope>NUCLEOTIDE SEQUENCE [LARGE SCALE GENOMIC DNA]</scope>
</reference>
<dbReference type="GO" id="GO:0006777">
    <property type="term" value="P:Mo-molybdopterin cofactor biosynthetic process"/>
    <property type="evidence" value="ECO:0007669"/>
    <property type="project" value="UniProtKB-UniRule"/>
</dbReference>
<dbReference type="InterPro" id="IPR015424">
    <property type="entry name" value="PyrdxlP-dep_Trfase"/>
</dbReference>
<dbReference type="GO" id="GO:0030151">
    <property type="term" value="F:molybdenum ion binding"/>
    <property type="evidence" value="ECO:0007669"/>
    <property type="project" value="UniProtKB-UniRule"/>
</dbReference>
<dbReference type="Proteomes" id="UP001314263">
    <property type="component" value="Unassembled WGS sequence"/>
</dbReference>
<feature type="region of interest" description="Disordered" evidence="5">
    <location>
        <begin position="1160"/>
        <end position="1201"/>
    </location>
</feature>
<comment type="similarity">
    <text evidence="4">Belongs to the class-V pyridoxal-phosphate-dependent aminotransferase family. MOCOS subfamily.</text>
</comment>
<dbReference type="Gene3D" id="3.90.1150.10">
    <property type="entry name" value="Aspartate Aminotransferase, domain 1"/>
    <property type="match status" value="1"/>
</dbReference>
<dbReference type="Pfam" id="PF00266">
    <property type="entry name" value="Aminotran_5"/>
    <property type="match status" value="2"/>
</dbReference>
<sequence>MFRFLAWILADVARVLNVPCSVVDVILGAPAAPKEKDRTGAAVHGSRSMLPVCTRHDDRGRRVSTELTGHSAVKASEQLPEHDGQLTAAPCVRSRDALSEGYNGQAEELRQTEFRRLGSQIYVDHAGATLYSEKQLELAYKDLAGSLLTNPHSGHAAWGSDASALEREAEARALTLAMCNAPAEEYECIFTSGATGAMKLVAESFPWSEQSCFAYTLDNHNSIVGMREHALHSGAKALAVHLLPSAAEGPARVEPCGPPMCYRESQSQSNHREAGSASNQPSISHSLFAYPLESNFSGARYGLQPTRQLRQHGLKVCGHAGEPCWQGSQRWHVFLDAAKACGSRPPDLAAAPADFVALSYYKIFGYPTGLGALLAHKDALKILRKRYFGGGAVAVSVADRNFFRQRPGAAGFEDGTPAYLGIAALKHGFAQIERFGSFSAIERHTASLTRYLAQALHSLRHETGTPVCELYGTHDTEAVQSSSEAGKRQQGQPVAEGKQQRSRLCLPGAAEQGPVVAFNLLRSCGAYVGYREVEKVAGLAGVMLRTGCFCNPGACAAHLGLSHEDVIRNFEAGHVCWDDHDLIEGRPTGAVRVSFGYMSTFSDAEAVVSFLEQYFVESTRAHVAETSSRSLADNSHFAVLQAKAAESTSAGSAEDQQSIGQCNGNRMLDNEGRFLQPSDQSRHIGNEEASSTSQSSASSVLRIEAPALAARSGAAPQPESGPEPDGSAQCEGPVRLERIWVYPIKSCAGFTPSSWPLGANGLLYDREWAIVDADGEALTQKKLPKLATIRPSIDLQKGVMQVTCPSMSDPVTIHLPADALPDDLPGSVSHKAATGPGAASAFANGNSAPKAHALGMPPLTSLQATPVKLASQMGSAKTALDRDDGSMPGSPISQSGESVTSTGSRSHSNAAMWPAQPSLKPGRAGSSFLRTGSSQPSTPRSGSAAEPSRAASSSHGRGARQSLDVRSVRERFRHLHTAASLGAASQHSMPSAASLDAQLCPSPGFSAQSGQLPAPKDTAASTATFQKCMPSKALSDARQGTGSPQHVQLPHPHSAAASKASILRDFAQHKEAQLSAEPGKSRGAAGVQVNGKQLAKEGNAAGAGSASVLPVQRQIHVCSSRVCGLQVGTQEVQEAVSEWFSKALGIKCWLVQQQAGSRRAVDREQLAGSRPGLGSRPEQSSSPADASSQAPDEAVSLSQHQSRSIGFANEGQFLVISSASLQDVNKRLVDTAAAKKREAVQVSPERFRPNMVFSGALQPYAEDSWQDLRIGGVPFSVTGPCARCEMVCTDQELGRRGGPEPLLTLAAYRRTRGRIHFGVLLDHTLAAGTADTLAVGAAVCLDEAVP</sequence>
<feature type="region of interest" description="Disordered" evidence="5">
    <location>
        <begin position="870"/>
        <end position="964"/>
    </location>
</feature>
<feature type="region of interest" description="Disordered" evidence="5">
    <location>
        <begin position="1030"/>
        <end position="1056"/>
    </location>
</feature>
<dbReference type="Gene3D" id="3.40.640.10">
    <property type="entry name" value="Type I PLP-dependent aspartate aminotransferase-like (Major domain)"/>
    <property type="match status" value="1"/>
</dbReference>
<dbReference type="GO" id="GO:0016829">
    <property type="term" value="F:lyase activity"/>
    <property type="evidence" value="ECO:0007669"/>
    <property type="project" value="UniProtKB-UniRule"/>
</dbReference>
<feature type="signal peptide" evidence="6">
    <location>
        <begin position="1"/>
        <end position="17"/>
    </location>
</feature>
<feature type="domain" description="MOSC" evidence="7">
    <location>
        <begin position="1176"/>
        <end position="1342"/>
    </location>
</feature>
<comment type="function">
    <text evidence="4">Sulfurates the molybdenum cofactor. Sulfation of molybdenum is essential for xanthine dehydrogenase (XDH) and aldehyde oxidase (ADO) enzymes in which molybdenum cofactor is liganded by 1 oxygen and 1 sulfur atom in active form.</text>
</comment>
<dbReference type="InterPro" id="IPR015422">
    <property type="entry name" value="PyrdxlP-dep_Trfase_small"/>
</dbReference>
<dbReference type="PROSITE" id="PS51340">
    <property type="entry name" value="MOSC"/>
    <property type="match status" value="1"/>
</dbReference>
<dbReference type="SUPFAM" id="SSF141673">
    <property type="entry name" value="MOSC N-terminal domain-like"/>
    <property type="match status" value="2"/>
</dbReference>
<dbReference type="InterPro" id="IPR000192">
    <property type="entry name" value="Aminotrans_V_dom"/>
</dbReference>
<evidence type="ECO:0000256" key="4">
    <source>
        <dbReference type="HAMAP-Rule" id="MF_03050"/>
    </source>
</evidence>
<keyword evidence="2 4" id="KW-0663">Pyridoxal phosphate</keyword>
<organism evidence="8 9">
    <name type="scientific">Coccomyxa viridis</name>
    <dbReference type="NCBI Taxonomy" id="1274662"/>
    <lineage>
        <taxon>Eukaryota</taxon>
        <taxon>Viridiplantae</taxon>
        <taxon>Chlorophyta</taxon>
        <taxon>core chlorophytes</taxon>
        <taxon>Trebouxiophyceae</taxon>
        <taxon>Trebouxiophyceae incertae sedis</taxon>
        <taxon>Coccomyxaceae</taxon>
        <taxon>Coccomyxa</taxon>
    </lineage>
</organism>
<dbReference type="InterPro" id="IPR028886">
    <property type="entry name" value="MoCo_sulfurase"/>
</dbReference>
<dbReference type="InterPro" id="IPR005303">
    <property type="entry name" value="MOCOS_middle"/>
</dbReference>
<feature type="compositionally biased region" description="Polar residues" evidence="5">
    <location>
        <begin position="479"/>
        <end position="492"/>
    </location>
</feature>
<evidence type="ECO:0000256" key="6">
    <source>
        <dbReference type="SAM" id="SignalP"/>
    </source>
</evidence>
<feature type="chain" id="PRO_5043718306" description="Molybdenum cofactor sulfurase" evidence="6">
    <location>
        <begin position="18"/>
        <end position="1346"/>
    </location>
</feature>
<evidence type="ECO:0000313" key="8">
    <source>
        <dbReference type="EMBL" id="CAK0785341.1"/>
    </source>
</evidence>
<dbReference type="Pfam" id="PF03476">
    <property type="entry name" value="MOSC_N"/>
    <property type="match status" value="1"/>
</dbReference>
<feature type="active site" evidence="4">
    <location>
        <position position="550"/>
    </location>
</feature>
<dbReference type="GO" id="GO:0030170">
    <property type="term" value="F:pyridoxal phosphate binding"/>
    <property type="evidence" value="ECO:0007669"/>
    <property type="project" value="UniProtKB-UniRule"/>
</dbReference>
<feature type="compositionally biased region" description="Polar residues" evidence="5">
    <location>
        <begin position="648"/>
        <end position="664"/>
    </location>
</feature>
<keyword evidence="3 4" id="KW-0501">Molybdenum cofactor biosynthesis</keyword>
<evidence type="ECO:0000256" key="2">
    <source>
        <dbReference type="ARBA" id="ARBA00022898"/>
    </source>
</evidence>